<evidence type="ECO:0000256" key="3">
    <source>
        <dbReference type="SAM" id="SignalP"/>
    </source>
</evidence>
<feature type="region of interest" description="Disordered" evidence="2">
    <location>
        <begin position="148"/>
        <end position="178"/>
    </location>
</feature>
<accession>A0AAW1M5A4</accession>
<dbReference type="PANTHER" id="PTHR31181:SF67">
    <property type="entry name" value="PROLAMIN-LIKE PROTEIN (DUF1278)"/>
    <property type="match status" value="1"/>
</dbReference>
<dbReference type="GO" id="GO:0080155">
    <property type="term" value="P:regulation of double fertilization forming a zygote and endosperm"/>
    <property type="evidence" value="ECO:0007669"/>
    <property type="project" value="TreeGrafter"/>
</dbReference>
<protein>
    <recommendedName>
        <fullName evidence="4">Prolamin-like domain-containing protein</fullName>
    </recommendedName>
</protein>
<feature type="chain" id="PRO_5043340372" description="Prolamin-like domain-containing protein" evidence="3">
    <location>
        <begin position="23"/>
        <end position="178"/>
    </location>
</feature>
<dbReference type="PANTHER" id="PTHR31181">
    <property type="entry name" value="EGG CELL-SECRETED PROTEIN 1.4"/>
    <property type="match status" value="1"/>
</dbReference>
<organism evidence="5 6">
    <name type="scientific">Saponaria officinalis</name>
    <name type="common">Common soapwort</name>
    <name type="synonym">Lychnis saponaria</name>
    <dbReference type="NCBI Taxonomy" id="3572"/>
    <lineage>
        <taxon>Eukaryota</taxon>
        <taxon>Viridiplantae</taxon>
        <taxon>Streptophyta</taxon>
        <taxon>Embryophyta</taxon>
        <taxon>Tracheophyta</taxon>
        <taxon>Spermatophyta</taxon>
        <taxon>Magnoliopsida</taxon>
        <taxon>eudicotyledons</taxon>
        <taxon>Gunneridae</taxon>
        <taxon>Pentapetalae</taxon>
        <taxon>Caryophyllales</taxon>
        <taxon>Caryophyllaceae</taxon>
        <taxon>Caryophylleae</taxon>
        <taxon>Saponaria</taxon>
    </lineage>
</organism>
<dbReference type="Pfam" id="PF05617">
    <property type="entry name" value="Prolamin_like"/>
    <property type="match status" value="1"/>
</dbReference>
<feature type="signal peptide" evidence="3">
    <location>
        <begin position="1"/>
        <end position="22"/>
    </location>
</feature>
<dbReference type="GO" id="GO:2000008">
    <property type="term" value="P:regulation of protein localization to cell surface"/>
    <property type="evidence" value="ECO:0007669"/>
    <property type="project" value="TreeGrafter"/>
</dbReference>
<dbReference type="GO" id="GO:0009567">
    <property type="term" value="P:double fertilization forming a zygote and endosperm"/>
    <property type="evidence" value="ECO:0007669"/>
    <property type="project" value="TreeGrafter"/>
</dbReference>
<dbReference type="EMBL" id="JBDFQZ010000003">
    <property type="protein sequence ID" value="KAK9741361.1"/>
    <property type="molecule type" value="Genomic_DNA"/>
</dbReference>
<comment type="caution">
    <text evidence="5">The sequence shown here is derived from an EMBL/GenBank/DDBJ whole genome shotgun (WGS) entry which is preliminary data.</text>
</comment>
<dbReference type="InterPro" id="IPR008502">
    <property type="entry name" value="Prolamin-like"/>
</dbReference>
<dbReference type="Proteomes" id="UP001443914">
    <property type="component" value="Unassembled WGS sequence"/>
</dbReference>
<evidence type="ECO:0000259" key="4">
    <source>
        <dbReference type="Pfam" id="PF05617"/>
    </source>
</evidence>
<evidence type="ECO:0000256" key="2">
    <source>
        <dbReference type="SAM" id="MobiDB-lite"/>
    </source>
</evidence>
<reference evidence="5" key="1">
    <citation type="submission" date="2024-03" db="EMBL/GenBank/DDBJ databases">
        <title>WGS assembly of Saponaria officinalis var. Norfolk2.</title>
        <authorList>
            <person name="Jenkins J."/>
            <person name="Shu S."/>
            <person name="Grimwood J."/>
            <person name="Barry K."/>
            <person name="Goodstein D."/>
            <person name="Schmutz J."/>
            <person name="Leebens-Mack J."/>
            <person name="Osbourn A."/>
        </authorList>
    </citation>
    <scope>NUCLEOTIDE SEQUENCE [LARGE SCALE GENOMIC DNA]</scope>
    <source>
        <strain evidence="5">JIC</strain>
    </source>
</reference>
<evidence type="ECO:0000313" key="6">
    <source>
        <dbReference type="Proteomes" id="UP001443914"/>
    </source>
</evidence>
<evidence type="ECO:0000313" key="5">
    <source>
        <dbReference type="EMBL" id="KAK9741361.1"/>
    </source>
</evidence>
<feature type="domain" description="Prolamin-like" evidence="4">
    <location>
        <begin position="35"/>
        <end position="81"/>
    </location>
</feature>
<name>A0AAW1M5A4_SAPOF</name>
<dbReference type="GO" id="GO:0005576">
    <property type="term" value="C:extracellular region"/>
    <property type="evidence" value="ECO:0007669"/>
    <property type="project" value="TreeGrafter"/>
</dbReference>
<proteinExistence type="predicted"/>
<sequence>MFKTIILISCIVVLSSSQLGNATKPLNPQALDPQKCAQTVAKGAVCLTDIWTHFGRPSAACCKALHEITDSCLPLLFPGNPSIAQIFKSICSGAGAGKGSGTFPFPPFTLPFPFPFPFPPIGGGSGGLPFPFPFPPIGGGGGSGGGLPFPFPFPPIGGGGGKGGASPPPPSASSPKAK</sequence>
<gene>
    <name evidence="5" type="ORF">RND81_03G099900</name>
</gene>
<dbReference type="GO" id="GO:0031982">
    <property type="term" value="C:vesicle"/>
    <property type="evidence" value="ECO:0007669"/>
    <property type="project" value="TreeGrafter"/>
</dbReference>
<evidence type="ECO:0000256" key="1">
    <source>
        <dbReference type="ARBA" id="ARBA00022729"/>
    </source>
</evidence>
<keyword evidence="6" id="KW-1185">Reference proteome</keyword>
<keyword evidence="1 3" id="KW-0732">Signal</keyword>
<dbReference type="AlphaFoldDB" id="A0AAW1M5A4"/>